<comment type="caution">
    <text evidence="1">The sequence shown here is derived from an EMBL/GenBank/DDBJ whole genome shotgun (WGS) entry which is preliminary data.</text>
</comment>
<dbReference type="EMBL" id="JAEPRD010000181">
    <property type="protein sequence ID" value="KAG2195013.1"/>
    <property type="molecule type" value="Genomic_DNA"/>
</dbReference>
<name>A0A8H7QNW1_9FUNG</name>
<evidence type="ECO:0000313" key="1">
    <source>
        <dbReference type="EMBL" id="KAG2195013.1"/>
    </source>
</evidence>
<accession>A0A8H7QNW1</accession>
<dbReference type="OrthoDB" id="2287668at2759"/>
<reference evidence="1" key="1">
    <citation type="submission" date="2020-12" db="EMBL/GenBank/DDBJ databases">
        <title>Metabolic potential, ecology and presence of endohyphal bacteria is reflected in genomic diversity of Mucoromycotina.</title>
        <authorList>
            <person name="Muszewska A."/>
            <person name="Okrasinska A."/>
            <person name="Steczkiewicz K."/>
            <person name="Drgas O."/>
            <person name="Orlowska M."/>
            <person name="Perlinska-Lenart U."/>
            <person name="Aleksandrzak-Piekarczyk T."/>
            <person name="Szatraj K."/>
            <person name="Zielenkiewicz U."/>
            <person name="Pilsyk S."/>
            <person name="Malc E."/>
            <person name="Mieczkowski P."/>
            <person name="Kruszewska J.S."/>
            <person name="Biernat P."/>
            <person name="Pawlowska J."/>
        </authorList>
    </citation>
    <scope>NUCLEOTIDE SEQUENCE</scope>
    <source>
        <strain evidence="1">WA0000017839</strain>
    </source>
</reference>
<keyword evidence="2" id="KW-1185">Reference proteome</keyword>
<proteinExistence type="predicted"/>
<gene>
    <name evidence="1" type="ORF">INT47_005613</name>
</gene>
<sequence>MGDCLKTLSLSQNVIIEDDKQADEIHELLSGLETKRVLNSGPGIPKLNQYREFFLKWDDEEFVKMCRRKKESFLKLLRFIEDHPVFNNKSFVVQTDVQIQLAVTIDQIVTLFGIGKGSVTNYTQGCFKAINDNLGHLMRWPNEEQRELSTAAIKKYHLFRNCIGYIDVMTALKTGLMVEKEVQKFSQRIKRQLGESSVVRIVEHDKLYVPEKEESVGSIIKTKACTLRKDYHHLDFNAKAIISLGLNSILDLSHKYPDAQSTLFDNRQWLHLQHTNRPKKYVYEEYAYINNILKPIFEAYNPAKTSDQNWTAIYIQAKKLIEQNDPEIDINKKDVSF</sequence>
<evidence type="ECO:0000313" key="2">
    <source>
        <dbReference type="Proteomes" id="UP000603453"/>
    </source>
</evidence>
<protein>
    <submittedName>
        <fullName evidence="1">Uncharacterized protein</fullName>
    </submittedName>
</protein>
<dbReference type="AlphaFoldDB" id="A0A8H7QNW1"/>
<organism evidence="1 2">
    <name type="scientific">Mucor saturninus</name>
    <dbReference type="NCBI Taxonomy" id="64648"/>
    <lineage>
        <taxon>Eukaryota</taxon>
        <taxon>Fungi</taxon>
        <taxon>Fungi incertae sedis</taxon>
        <taxon>Mucoromycota</taxon>
        <taxon>Mucoromycotina</taxon>
        <taxon>Mucoromycetes</taxon>
        <taxon>Mucorales</taxon>
        <taxon>Mucorineae</taxon>
        <taxon>Mucoraceae</taxon>
        <taxon>Mucor</taxon>
    </lineage>
</organism>
<dbReference type="Proteomes" id="UP000603453">
    <property type="component" value="Unassembled WGS sequence"/>
</dbReference>